<protein>
    <submittedName>
        <fullName evidence="1">Uncharacterized protein</fullName>
    </submittedName>
</protein>
<dbReference type="AlphaFoldDB" id="A0A0A9FPX0"/>
<proteinExistence type="predicted"/>
<evidence type="ECO:0000313" key="1">
    <source>
        <dbReference type="EMBL" id="JAE12351.1"/>
    </source>
</evidence>
<organism evidence="1">
    <name type="scientific">Arundo donax</name>
    <name type="common">Giant reed</name>
    <name type="synonym">Donax arundinaceus</name>
    <dbReference type="NCBI Taxonomy" id="35708"/>
    <lineage>
        <taxon>Eukaryota</taxon>
        <taxon>Viridiplantae</taxon>
        <taxon>Streptophyta</taxon>
        <taxon>Embryophyta</taxon>
        <taxon>Tracheophyta</taxon>
        <taxon>Spermatophyta</taxon>
        <taxon>Magnoliopsida</taxon>
        <taxon>Liliopsida</taxon>
        <taxon>Poales</taxon>
        <taxon>Poaceae</taxon>
        <taxon>PACMAD clade</taxon>
        <taxon>Arundinoideae</taxon>
        <taxon>Arundineae</taxon>
        <taxon>Arundo</taxon>
    </lineage>
</organism>
<accession>A0A0A9FPX0</accession>
<sequence>MVDTHVSLLALPKRSIGRKEYSYLTAMQFRRTSYNHLKEFHRLLEVVKK</sequence>
<dbReference type="EMBL" id="GBRH01185545">
    <property type="protein sequence ID" value="JAE12351.1"/>
    <property type="molecule type" value="Transcribed_RNA"/>
</dbReference>
<reference evidence="1" key="1">
    <citation type="submission" date="2014-09" db="EMBL/GenBank/DDBJ databases">
        <authorList>
            <person name="Magalhaes I.L.F."/>
            <person name="Oliveira U."/>
            <person name="Santos F.R."/>
            <person name="Vidigal T.H.D.A."/>
            <person name="Brescovit A.D."/>
            <person name="Santos A.J."/>
        </authorList>
    </citation>
    <scope>NUCLEOTIDE SEQUENCE</scope>
    <source>
        <tissue evidence="1">Shoot tissue taken approximately 20 cm above the soil surface</tissue>
    </source>
</reference>
<reference evidence="1" key="2">
    <citation type="journal article" date="2015" name="Data Brief">
        <title>Shoot transcriptome of the giant reed, Arundo donax.</title>
        <authorList>
            <person name="Barrero R.A."/>
            <person name="Guerrero F.D."/>
            <person name="Moolhuijzen P."/>
            <person name="Goolsby J.A."/>
            <person name="Tidwell J."/>
            <person name="Bellgard S.E."/>
            <person name="Bellgard M.I."/>
        </authorList>
    </citation>
    <scope>NUCLEOTIDE SEQUENCE</scope>
    <source>
        <tissue evidence="1">Shoot tissue taken approximately 20 cm above the soil surface</tissue>
    </source>
</reference>
<name>A0A0A9FPX0_ARUDO</name>